<evidence type="ECO:0000313" key="6">
    <source>
        <dbReference type="Proteomes" id="UP000811619"/>
    </source>
</evidence>
<dbReference type="InterPro" id="IPR008733">
    <property type="entry name" value="PEX11"/>
</dbReference>
<proteinExistence type="predicted"/>
<keyword evidence="6" id="KW-1185">Reference proteome</keyword>
<feature type="compositionally biased region" description="Basic and acidic residues" evidence="4">
    <location>
        <begin position="215"/>
        <end position="224"/>
    </location>
</feature>
<keyword evidence="2" id="KW-0576">Peroxisome</keyword>
<reference evidence="5" key="1">
    <citation type="journal article" date="2020" name="bioRxiv">
        <title>Whole genome comparisons of ergot fungi reveals the divergence and evolution of species within the genus Claviceps are the result of varying mechanisms driving genome evolution and host range expansion.</title>
        <authorList>
            <person name="Wyka S.A."/>
            <person name="Mondo S.J."/>
            <person name="Liu M."/>
            <person name="Dettman J."/>
            <person name="Nalam V."/>
            <person name="Broders K.D."/>
        </authorList>
    </citation>
    <scope>NUCLEOTIDE SEQUENCE</scope>
    <source>
        <strain evidence="5">CCC 489</strain>
    </source>
</reference>
<feature type="compositionally biased region" description="Gly residues" evidence="4">
    <location>
        <begin position="201"/>
        <end position="211"/>
    </location>
</feature>
<evidence type="ECO:0000256" key="3">
    <source>
        <dbReference type="ARBA" id="ARBA00046271"/>
    </source>
</evidence>
<accession>A0A8K0NHX4</accession>
<dbReference type="GO" id="GO:0005778">
    <property type="term" value="C:peroxisomal membrane"/>
    <property type="evidence" value="ECO:0007669"/>
    <property type="project" value="UniProtKB-SubCell"/>
</dbReference>
<gene>
    <name evidence="5" type="ORF">E4U42_001718</name>
</gene>
<keyword evidence="1" id="KW-0472">Membrane</keyword>
<name>A0A8K0NHX4_9HYPO</name>
<sequence>MAGVFEQFVAFGTDIDMDGHAQNTKNVMHKIPQTSDADRHAVGLERLMRLLQSLCTILTCHPVLIPMLLPWQTKTGHQHSELVMLELSDRLNLTRRALRLFWCLGSFRSSVTALASPADKDLAAWLSVTADSLFGLFGLVESLTLPDLVRARHLSVWGHAEAVRMDAQAQGLWLAALSCAIVSSGIGLWRAAAAGEVVSGAGGQEKGGRTGAGTAERRGPDGERRRRIGRLARKLAAEGLDVVIPVWSTGLADVEPGTVAVAMFLSTVLTGYDVWERCGLAIDACG</sequence>
<organism evidence="5 6">
    <name type="scientific">Claviceps africana</name>
    <dbReference type="NCBI Taxonomy" id="83212"/>
    <lineage>
        <taxon>Eukaryota</taxon>
        <taxon>Fungi</taxon>
        <taxon>Dikarya</taxon>
        <taxon>Ascomycota</taxon>
        <taxon>Pezizomycotina</taxon>
        <taxon>Sordariomycetes</taxon>
        <taxon>Hypocreomycetidae</taxon>
        <taxon>Hypocreales</taxon>
        <taxon>Clavicipitaceae</taxon>
        <taxon>Claviceps</taxon>
    </lineage>
</organism>
<dbReference type="Pfam" id="PF05648">
    <property type="entry name" value="PEX11"/>
    <property type="match status" value="1"/>
</dbReference>
<protein>
    <submittedName>
        <fullName evidence="5">Uncharacterized protein</fullName>
    </submittedName>
</protein>
<feature type="region of interest" description="Disordered" evidence="4">
    <location>
        <begin position="201"/>
        <end position="224"/>
    </location>
</feature>
<dbReference type="AlphaFoldDB" id="A0A8K0NHX4"/>
<evidence type="ECO:0000256" key="2">
    <source>
        <dbReference type="ARBA" id="ARBA00023140"/>
    </source>
</evidence>
<dbReference type="Proteomes" id="UP000811619">
    <property type="component" value="Unassembled WGS sequence"/>
</dbReference>
<dbReference type="EMBL" id="SRPY01000152">
    <property type="protein sequence ID" value="KAG5927833.1"/>
    <property type="molecule type" value="Genomic_DNA"/>
</dbReference>
<evidence type="ECO:0000313" key="5">
    <source>
        <dbReference type="EMBL" id="KAG5927833.1"/>
    </source>
</evidence>
<comment type="caution">
    <text evidence="5">The sequence shown here is derived from an EMBL/GenBank/DDBJ whole genome shotgun (WGS) entry which is preliminary data.</text>
</comment>
<dbReference type="GO" id="GO:0016559">
    <property type="term" value="P:peroxisome fission"/>
    <property type="evidence" value="ECO:0007669"/>
    <property type="project" value="InterPro"/>
</dbReference>
<dbReference type="OrthoDB" id="3636394at2759"/>
<evidence type="ECO:0000256" key="1">
    <source>
        <dbReference type="ARBA" id="ARBA00023136"/>
    </source>
</evidence>
<evidence type="ECO:0000256" key="4">
    <source>
        <dbReference type="SAM" id="MobiDB-lite"/>
    </source>
</evidence>
<comment type="subcellular location">
    <subcellularLocation>
        <location evidence="3">Peroxisome membrane</location>
    </subcellularLocation>
</comment>